<reference evidence="3 4" key="1">
    <citation type="submission" date="2018-10" db="EMBL/GenBank/DDBJ databases">
        <title>Natronolimnobius sp. XQ-INN 246 isolated from Inner Mongolia Autonomous Region of China.</title>
        <authorList>
            <person name="Xue Q."/>
        </authorList>
    </citation>
    <scope>NUCLEOTIDE SEQUENCE [LARGE SCALE GENOMIC DNA]</scope>
    <source>
        <strain evidence="3 4">XQ-INN 246</strain>
    </source>
</reference>
<comment type="similarity">
    <text evidence="1">Belongs to the universal stress protein A family.</text>
</comment>
<dbReference type="AlphaFoldDB" id="A0A4S3TKE9"/>
<dbReference type="PANTHER" id="PTHR46268:SF25">
    <property type="entry name" value="USPA DOMAIN PROTEIN"/>
    <property type="match status" value="1"/>
</dbReference>
<keyword evidence="4" id="KW-1185">Reference proteome</keyword>
<dbReference type="PRINTS" id="PR01438">
    <property type="entry name" value="UNVRSLSTRESS"/>
</dbReference>
<comment type="caution">
    <text evidence="3">The sequence shown here is derived from an EMBL/GenBank/DDBJ whole genome shotgun (WGS) entry which is preliminary data.</text>
</comment>
<protein>
    <submittedName>
        <fullName evidence="3">Universal stress protein</fullName>
    </submittedName>
</protein>
<accession>A0A4S3TKE9</accession>
<evidence type="ECO:0000313" key="3">
    <source>
        <dbReference type="EMBL" id="THE64602.1"/>
    </source>
</evidence>
<dbReference type="CDD" id="cd00293">
    <property type="entry name" value="USP-like"/>
    <property type="match status" value="1"/>
</dbReference>
<dbReference type="InterPro" id="IPR014729">
    <property type="entry name" value="Rossmann-like_a/b/a_fold"/>
</dbReference>
<evidence type="ECO:0000256" key="1">
    <source>
        <dbReference type="ARBA" id="ARBA00008791"/>
    </source>
</evidence>
<proteinExistence type="inferred from homology"/>
<dbReference type="Proteomes" id="UP000318864">
    <property type="component" value="Unassembled WGS sequence"/>
</dbReference>
<dbReference type="Gene3D" id="3.40.50.620">
    <property type="entry name" value="HUPs"/>
    <property type="match status" value="1"/>
</dbReference>
<dbReference type="OrthoDB" id="14880at2157"/>
<gene>
    <name evidence="3" type="ORF">D8Y22_12300</name>
</gene>
<dbReference type="SUPFAM" id="SSF52402">
    <property type="entry name" value="Adenine nucleotide alpha hydrolases-like"/>
    <property type="match status" value="1"/>
</dbReference>
<feature type="domain" description="UspA" evidence="2">
    <location>
        <begin position="3"/>
        <end position="148"/>
    </location>
</feature>
<name>A0A4S3TKE9_9EURY</name>
<evidence type="ECO:0000259" key="2">
    <source>
        <dbReference type="Pfam" id="PF00582"/>
    </source>
</evidence>
<sequence length="148" mass="16140">MELLVAVDGSEESNRALAYATDIADATGGSITLIHAIEPEIYDTGGEEPISESDRRDRLVIDSLDAAEEHGRAIIDEAIEFAAQRGQTVSGELLYGQPARILPEYAEKGEFEALYVGHRGRSEQRIEFLGSVARNVIERATVPVTVVR</sequence>
<dbReference type="InterPro" id="IPR006016">
    <property type="entry name" value="UspA"/>
</dbReference>
<dbReference type="Pfam" id="PF00582">
    <property type="entry name" value="Usp"/>
    <property type="match status" value="1"/>
</dbReference>
<evidence type="ECO:0000313" key="4">
    <source>
        <dbReference type="Proteomes" id="UP000318864"/>
    </source>
</evidence>
<organism evidence="3 4">
    <name type="scientific">Salinadaptatus halalkaliphilus</name>
    <dbReference type="NCBI Taxonomy" id="2419781"/>
    <lineage>
        <taxon>Archaea</taxon>
        <taxon>Methanobacteriati</taxon>
        <taxon>Methanobacteriota</taxon>
        <taxon>Stenosarchaea group</taxon>
        <taxon>Halobacteria</taxon>
        <taxon>Halobacteriales</taxon>
        <taxon>Natrialbaceae</taxon>
        <taxon>Salinadaptatus</taxon>
    </lineage>
</organism>
<dbReference type="InterPro" id="IPR006015">
    <property type="entry name" value="Universal_stress_UspA"/>
</dbReference>
<dbReference type="RefSeq" id="WP_141464987.1">
    <property type="nucleotide sequence ID" value="NZ_RBZW01000031.1"/>
</dbReference>
<dbReference type="PANTHER" id="PTHR46268">
    <property type="entry name" value="STRESS RESPONSE PROTEIN NHAX"/>
    <property type="match status" value="1"/>
</dbReference>
<dbReference type="EMBL" id="RBZW01000031">
    <property type="protein sequence ID" value="THE64602.1"/>
    <property type="molecule type" value="Genomic_DNA"/>
</dbReference>